<protein>
    <submittedName>
        <fullName evidence="3">Uncharacterized protein</fullName>
    </submittedName>
</protein>
<proteinExistence type="predicted"/>
<evidence type="ECO:0000313" key="3">
    <source>
        <dbReference type="EMBL" id="MEU0156749.1"/>
    </source>
</evidence>
<feature type="compositionally biased region" description="Basic residues" evidence="1">
    <location>
        <begin position="26"/>
        <end position="52"/>
    </location>
</feature>
<keyword evidence="2" id="KW-1133">Transmembrane helix</keyword>
<keyword evidence="2" id="KW-0812">Transmembrane</keyword>
<gene>
    <name evidence="3" type="ORF">ABZ071_33755</name>
</gene>
<keyword evidence="2" id="KW-0472">Membrane</keyword>
<feature type="region of interest" description="Disordered" evidence="1">
    <location>
        <begin position="25"/>
        <end position="63"/>
    </location>
</feature>
<comment type="caution">
    <text evidence="3">The sequence shown here is derived from an EMBL/GenBank/DDBJ whole genome shotgun (WGS) entry which is preliminary data.</text>
</comment>
<name>A0ABV2VWG9_9ACTN</name>
<keyword evidence="4" id="KW-1185">Reference proteome</keyword>
<evidence type="ECO:0000313" key="4">
    <source>
        <dbReference type="Proteomes" id="UP001550348"/>
    </source>
</evidence>
<sequence length="100" mass="10620">MTTAIIVIALIVIISALLIADLTRRPATRTARRPRPATTTRRPRPAGKRATSRKPIPGPIPGTVIAHRSGKCARCAGPVLTGEAVYPTRSGWNCTGCSLH</sequence>
<organism evidence="3 4">
    <name type="scientific">Micromonospora fulviviridis</name>
    <dbReference type="NCBI Taxonomy" id="47860"/>
    <lineage>
        <taxon>Bacteria</taxon>
        <taxon>Bacillati</taxon>
        <taxon>Actinomycetota</taxon>
        <taxon>Actinomycetes</taxon>
        <taxon>Micromonosporales</taxon>
        <taxon>Micromonosporaceae</taxon>
        <taxon>Micromonospora</taxon>
    </lineage>
</organism>
<feature type="transmembrane region" description="Helical" evidence="2">
    <location>
        <begin position="6"/>
        <end position="23"/>
    </location>
</feature>
<accession>A0ABV2VWG9</accession>
<dbReference type="EMBL" id="JBEXRX010000226">
    <property type="protein sequence ID" value="MEU0156749.1"/>
    <property type="molecule type" value="Genomic_DNA"/>
</dbReference>
<dbReference type="RefSeq" id="WP_355668238.1">
    <property type="nucleotide sequence ID" value="NZ_JBEXRX010000226.1"/>
</dbReference>
<evidence type="ECO:0000256" key="1">
    <source>
        <dbReference type="SAM" id="MobiDB-lite"/>
    </source>
</evidence>
<reference evidence="3 4" key="1">
    <citation type="submission" date="2024-06" db="EMBL/GenBank/DDBJ databases">
        <title>The Natural Products Discovery Center: Release of the First 8490 Sequenced Strains for Exploring Actinobacteria Biosynthetic Diversity.</title>
        <authorList>
            <person name="Kalkreuter E."/>
            <person name="Kautsar S.A."/>
            <person name="Yang D."/>
            <person name="Bader C.D."/>
            <person name="Teijaro C.N."/>
            <person name="Fluegel L."/>
            <person name="Davis C.M."/>
            <person name="Simpson J.R."/>
            <person name="Lauterbach L."/>
            <person name="Steele A.D."/>
            <person name="Gui C."/>
            <person name="Meng S."/>
            <person name="Li G."/>
            <person name="Viehrig K."/>
            <person name="Ye F."/>
            <person name="Su P."/>
            <person name="Kiefer A.F."/>
            <person name="Nichols A."/>
            <person name="Cepeda A.J."/>
            <person name="Yan W."/>
            <person name="Fan B."/>
            <person name="Jiang Y."/>
            <person name="Adhikari A."/>
            <person name="Zheng C.-J."/>
            <person name="Schuster L."/>
            <person name="Cowan T.M."/>
            <person name="Smanski M.J."/>
            <person name="Chevrette M.G."/>
            <person name="De Carvalho L.P.S."/>
            <person name="Shen B."/>
        </authorList>
    </citation>
    <scope>NUCLEOTIDE SEQUENCE [LARGE SCALE GENOMIC DNA]</scope>
    <source>
        <strain evidence="3 4">NPDC006286</strain>
    </source>
</reference>
<dbReference type="Proteomes" id="UP001550348">
    <property type="component" value="Unassembled WGS sequence"/>
</dbReference>
<evidence type="ECO:0000256" key="2">
    <source>
        <dbReference type="SAM" id="Phobius"/>
    </source>
</evidence>